<dbReference type="EMBL" id="JAAGWB010000013">
    <property type="protein sequence ID" value="NEN50157.1"/>
    <property type="molecule type" value="Genomic_DNA"/>
</dbReference>
<reference evidence="7 9" key="1">
    <citation type="submission" date="2020-01" db="EMBL/GenBank/DDBJ databases">
        <title>the WGS Modestobacter muralis CPCC 204518.</title>
        <authorList>
            <person name="Jiang Z."/>
        </authorList>
    </citation>
    <scope>NUCLEOTIDE SEQUENCE [LARGE SCALE GENOMIC DNA]</scope>
    <source>
        <strain evidence="7 9">DSM 100205</strain>
    </source>
</reference>
<keyword evidence="9" id="KW-1185">Reference proteome</keyword>
<dbReference type="PANTHER" id="PTHR47053">
    <property type="entry name" value="MUREIN DD-ENDOPEPTIDASE MEPH-RELATED"/>
    <property type="match status" value="1"/>
</dbReference>
<dbReference type="AlphaFoldDB" id="A0A6P0H388"/>
<dbReference type="SUPFAM" id="SSF54001">
    <property type="entry name" value="Cysteine proteinases"/>
    <property type="match status" value="1"/>
</dbReference>
<dbReference type="Proteomes" id="UP000468828">
    <property type="component" value="Unassembled WGS sequence"/>
</dbReference>
<dbReference type="InterPro" id="IPR038765">
    <property type="entry name" value="Papain-like_cys_pep_sf"/>
</dbReference>
<dbReference type="GO" id="GO:0006508">
    <property type="term" value="P:proteolysis"/>
    <property type="evidence" value="ECO:0007669"/>
    <property type="project" value="UniProtKB-KW"/>
</dbReference>
<reference evidence="8 10" key="2">
    <citation type="submission" date="2020-02" db="EMBL/GenBank/DDBJ databases">
        <title>The WGS of Modestobacter muralis DSM 100205.</title>
        <authorList>
            <person name="Jiang Z."/>
        </authorList>
    </citation>
    <scope>NUCLEOTIDE SEQUENCE [LARGE SCALE GENOMIC DNA]</scope>
    <source>
        <strain evidence="8 10">DSM 100205</strain>
    </source>
</reference>
<protein>
    <submittedName>
        <fullName evidence="8">C40 family peptidase</fullName>
    </submittedName>
</protein>
<organism evidence="8 10">
    <name type="scientific">Modestobacter muralis</name>
    <dbReference type="NCBI Taxonomy" id="1608614"/>
    <lineage>
        <taxon>Bacteria</taxon>
        <taxon>Bacillati</taxon>
        <taxon>Actinomycetota</taxon>
        <taxon>Actinomycetes</taxon>
        <taxon>Geodermatophilales</taxon>
        <taxon>Geodermatophilaceae</taxon>
        <taxon>Modestobacter</taxon>
    </lineage>
</organism>
<dbReference type="Proteomes" id="UP000471152">
    <property type="component" value="Unassembled WGS sequence"/>
</dbReference>
<evidence type="ECO:0000313" key="8">
    <source>
        <dbReference type="EMBL" id="NEN50157.1"/>
    </source>
</evidence>
<dbReference type="PANTHER" id="PTHR47053:SF1">
    <property type="entry name" value="MUREIN DD-ENDOPEPTIDASE MEPH-RELATED"/>
    <property type="match status" value="1"/>
</dbReference>
<dbReference type="GO" id="GO:0008234">
    <property type="term" value="F:cysteine-type peptidase activity"/>
    <property type="evidence" value="ECO:0007669"/>
    <property type="project" value="UniProtKB-KW"/>
</dbReference>
<comment type="caution">
    <text evidence="8">The sequence shown here is derived from an EMBL/GenBank/DDBJ whole genome shotgun (WGS) entry which is preliminary data.</text>
</comment>
<dbReference type="Pfam" id="PF00877">
    <property type="entry name" value="NLPC_P60"/>
    <property type="match status" value="1"/>
</dbReference>
<evidence type="ECO:0000256" key="3">
    <source>
        <dbReference type="ARBA" id="ARBA00022801"/>
    </source>
</evidence>
<name>A0A6P0H388_9ACTN</name>
<dbReference type="InterPro" id="IPR000064">
    <property type="entry name" value="NLP_P60_dom"/>
</dbReference>
<evidence type="ECO:0000313" key="7">
    <source>
        <dbReference type="EMBL" id="NEK93390.1"/>
    </source>
</evidence>
<dbReference type="Gene3D" id="3.90.1720.10">
    <property type="entry name" value="endopeptidase domain like (from Nostoc punctiforme)"/>
    <property type="match status" value="1"/>
</dbReference>
<dbReference type="PROSITE" id="PS51935">
    <property type="entry name" value="NLPC_P60"/>
    <property type="match status" value="1"/>
</dbReference>
<evidence type="ECO:0000256" key="1">
    <source>
        <dbReference type="ARBA" id="ARBA00007074"/>
    </source>
</evidence>
<feature type="region of interest" description="Disordered" evidence="5">
    <location>
        <begin position="1"/>
        <end position="24"/>
    </location>
</feature>
<evidence type="ECO:0000256" key="2">
    <source>
        <dbReference type="ARBA" id="ARBA00022670"/>
    </source>
</evidence>
<feature type="domain" description="NlpC/P60" evidence="6">
    <location>
        <begin position="1"/>
        <end position="66"/>
    </location>
</feature>
<dbReference type="EMBL" id="JAAGWH010000013">
    <property type="protein sequence ID" value="NEK93390.1"/>
    <property type="molecule type" value="Genomic_DNA"/>
</dbReference>
<evidence type="ECO:0000259" key="6">
    <source>
        <dbReference type="PROSITE" id="PS51935"/>
    </source>
</evidence>
<proteinExistence type="inferred from homology"/>
<evidence type="ECO:0000256" key="5">
    <source>
        <dbReference type="SAM" id="MobiDB-lite"/>
    </source>
</evidence>
<accession>A0A6P0H388</accession>
<evidence type="ECO:0000313" key="9">
    <source>
        <dbReference type="Proteomes" id="UP000468828"/>
    </source>
</evidence>
<sequence>MQAAMGRAVTRAELQPGDLVHSSSPISHIGIYIGGGKMVHARTSGEPVSVASVDMSGYVGARRILS</sequence>
<evidence type="ECO:0000256" key="4">
    <source>
        <dbReference type="ARBA" id="ARBA00022807"/>
    </source>
</evidence>
<evidence type="ECO:0000313" key="10">
    <source>
        <dbReference type="Proteomes" id="UP000471152"/>
    </source>
</evidence>
<dbReference type="InterPro" id="IPR051202">
    <property type="entry name" value="Peptidase_C40"/>
</dbReference>
<gene>
    <name evidence="8" type="ORF">G3R41_04240</name>
    <name evidence="7" type="ORF">GCU67_04240</name>
</gene>
<keyword evidence="4" id="KW-0788">Thiol protease</keyword>
<comment type="similarity">
    <text evidence="1">Belongs to the peptidase C40 family.</text>
</comment>
<keyword evidence="3" id="KW-0378">Hydrolase</keyword>
<keyword evidence="2" id="KW-0645">Protease</keyword>